<dbReference type="AlphaFoldDB" id="A0AAE1SUD2"/>
<keyword evidence="2" id="KW-1185">Reference proteome</keyword>
<dbReference type="Proteomes" id="UP001291623">
    <property type="component" value="Unassembled WGS sequence"/>
</dbReference>
<proteinExistence type="predicted"/>
<evidence type="ECO:0000313" key="1">
    <source>
        <dbReference type="EMBL" id="KAK4377024.1"/>
    </source>
</evidence>
<protein>
    <submittedName>
        <fullName evidence="1">Uncharacterized protein</fullName>
    </submittedName>
</protein>
<sequence length="69" mass="8081">MVNMWAITHDPTKPERFTDKEDILIMGSDLRLAPFGFVQEGFVKYLQKLMRIKRQACDDFENCDSPSKK</sequence>
<reference evidence="1" key="1">
    <citation type="submission" date="2023-12" db="EMBL/GenBank/DDBJ databases">
        <title>Genome assembly of Anisodus tanguticus.</title>
        <authorList>
            <person name="Wang Y.-J."/>
        </authorList>
    </citation>
    <scope>NUCLEOTIDE SEQUENCE</scope>
    <source>
        <strain evidence="1">KB-2021</strain>
        <tissue evidence="1">Leaf</tissue>
    </source>
</reference>
<evidence type="ECO:0000313" key="2">
    <source>
        <dbReference type="Proteomes" id="UP001291623"/>
    </source>
</evidence>
<accession>A0AAE1SUD2</accession>
<organism evidence="1 2">
    <name type="scientific">Anisodus tanguticus</name>
    <dbReference type="NCBI Taxonomy" id="243964"/>
    <lineage>
        <taxon>Eukaryota</taxon>
        <taxon>Viridiplantae</taxon>
        <taxon>Streptophyta</taxon>
        <taxon>Embryophyta</taxon>
        <taxon>Tracheophyta</taxon>
        <taxon>Spermatophyta</taxon>
        <taxon>Magnoliopsida</taxon>
        <taxon>eudicotyledons</taxon>
        <taxon>Gunneridae</taxon>
        <taxon>Pentapetalae</taxon>
        <taxon>asterids</taxon>
        <taxon>lamiids</taxon>
        <taxon>Solanales</taxon>
        <taxon>Solanaceae</taxon>
        <taxon>Solanoideae</taxon>
        <taxon>Hyoscyameae</taxon>
        <taxon>Anisodus</taxon>
    </lineage>
</organism>
<gene>
    <name evidence="1" type="ORF">RND71_003320</name>
</gene>
<dbReference type="EMBL" id="JAVYJV010000002">
    <property type="protein sequence ID" value="KAK4377024.1"/>
    <property type="molecule type" value="Genomic_DNA"/>
</dbReference>
<name>A0AAE1SUD2_9SOLA</name>
<comment type="caution">
    <text evidence="1">The sequence shown here is derived from an EMBL/GenBank/DDBJ whole genome shotgun (WGS) entry which is preliminary data.</text>
</comment>